<dbReference type="Gene3D" id="3.80.10.10">
    <property type="entry name" value="Ribonuclease Inhibitor"/>
    <property type="match status" value="2"/>
</dbReference>
<dbReference type="InterPro" id="IPR032675">
    <property type="entry name" value="LRR_dom_sf"/>
</dbReference>
<organism evidence="1 2">
    <name type="scientific">Rhipicephalus sanguineus</name>
    <name type="common">Brown dog tick</name>
    <name type="synonym">Ixodes sanguineus</name>
    <dbReference type="NCBI Taxonomy" id="34632"/>
    <lineage>
        <taxon>Eukaryota</taxon>
        <taxon>Metazoa</taxon>
        <taxon>Ecdysozoa</taxon>
        <taxon>Arthropoda</taxon>
        <taxon>Chelicerata</taxon>
        <taxon>Arachnida</taxon>
        <taxon>Acari</taxon>
        <taxon>Parasitiformes</taxon>
        <taxon>Ixodida</taxon>
        <taxon>Ixodoidea</taxon>
        <taxon>Ixodidae</taxon>
        <taxon>Rhipicephalinae</taxon>
        <taxon>Rhipicephalus</taxon>
        <taxon>Rhipicephalus</taxon>
    </lineage>
</organism>
<accession>A0A9D4T5B5</accession>
<evidence type="ECO:0000313" key="1">
    <source>
        <dbReference type="EMBL" id="KAH7971879.1"/>
    </source>
</evidence>
<sequence length="664" mass="74445">MSSSATASPPTHMYENFVALYPAEVWMQICRHLDIESFLNVIRAAPELKCLAFSPVIAQCVTADPQTDERTIRKFLQATRQGLDVQNLTEGVPQAVHVEELHFTNCLALSSDAILDFAEQCLNLRELYCVNCLVEPAELFALLSVKLTRVTRLEWSLHHKGYYESKLRNLSSSFNSSNAPQLRTMYVDLVDTRATVRLLGEFLRGCGGTLRNLHLHVALQDRPGEWSSVTCPRPPTRTVLALQRVVESMQHLVTYKYTCQLDMSAKAEPRIGQWHEPPCPFSRLVVASGNIDRLLRPADTGNVAWLADVLTQGKPIQGFEQAALGLEANSRAPCLFVQATAYPHYWNDITRLTLALTKRKRRKIPFLPIADRAYMGPMRQFFETCVSRIIELNVTAFHFAVECDVCGLVASTLPELRALALPPCGANHASSLASLAQGCTSLEHLDVRSSTAGFLIPSCKACELPLLFTRRSFGLLQTKTRLRRLSIDKTARIANLTFLLGCRVEELRLSVDGVNDEKLAQCPNVLFWMLTANPRLSSLTLVARSVRLSYRFAVALSLIRSLRHLCVLTTASHECTAAEDFCSALEVRLPGLRWAHVHYKCSCEIWCDTRAQASTWIRRRDCFGVPRQGASQTKEGVYLDDEPCMGRLCCADNFIGLVRPRNRY</sequence>
<gene>
    <name evidence="1" type="ORF">HPB52_003644</name>
</gene>
<name>A0A9D4T5B5_RHISA</name>
<dbReference type="EMBL" id="JABSTV010001247">
    <property type="protein sequence ID" value="KAH7971879.1"/>
    <property type="molecule type" value="Genomic_DNA"/>
</dbReference>
<dbReference type="VEuPathDB" id="VectorBase:RSAN_054774"/>
<dbReference type="AlphaFoldDB" id="A0A9D4T5B5"/>
<reference evidence="1" key="1">
    <citation type="journal article" date="2020" name="Cell">
        <title>Large-Scale Comparative Analyses of Tick Genomes Elucidate Their Genetic Diversity and Vector Capacities.</title>
        <authorList>
            <consortium name="Tick Genome and Microbiome Consortium (TIGMIC)"/>
            <person name="Jia N."/>
            <person name="Wang J."/>
            <person name="Shi W."/>
            <person name="Du L."/>
            <person name="Sun Y."/>
            <person name="Zhan W."/>
            <person name="Jiang J.F."/>
            <person name="Wang Q."/>
            <person name="Zhang B."/>
            <person name="Ji P."/>
            <person name="Bell-Sakyi L."/>
            <person name="Cui X.M."/>
            <person name="Yuan T.T."/>
            <person name="Jiang B.G."/>
            <person name="Yang W.F."/>
            <person name="Lam T.T."/>
            <person name="Chang Q.C."/>
            <person name="Ding S.J."/>
            <person name="Wang X.J."/>
            <person name="Zhu J.G."/>
            <person name="Ruan X.D."/>
            <person name="Zhao L."/>
            <person name="Wei J.T."/>
            <person name="Ye R.Z."/>
            <person name="Que T.C."/>
            <person name="Du C.H."/>
            <person name="Zhou Y.H."/>
            <person name="Cheng J.X."/>
            <person name="Dai P.F."/>
            <person name="Guo W.B."/>
            <person name="Han X.H."/>
            <person name="Huang E.J."/>
            <person name="Li L.F."/>
            <person name="Wei W."/>
            <person name="Gao Y.C."/>
            <person name="Liu J.Z."/>
            <person name="Shao H.Z."/>
            <person name="Wang X."/>
            <person name="Wang C.C."/>
            <person name="Yang T.C."/>
            <person name="Huo Q.B."/>
            <person name="Li W."/>
            <person name="Chen H.Y."/>
            <person name="Chen S.E."/>
            <person name="Zhou L.G."/>
            <person name="Ni X.B."/>
            <person name="Tian J.H."/>
            <person name="Sheng Y."/>
            <person name="Liu T."/>
            <person name="Pan Y.S."/>
            <person name="Xia L.Y."/>
            <person name="Li J."/>
            <person name="Zhao F."/>
            <person name="Cao W.C."/>
        </authorList>
    </citation>
    <scope>NUCLEOTIDE SEQUENCE</scope>
    <source>
        <strain evidence="1">Rsan-2018</strain>
    </source>
</reference>
<proteinExistence type="predicted"/>
<reference evidence="1" key="2">
    <citation type="submission" date="2021-09" db="EMBL/GenBank/DDBJ databases">
        <authorList>
            <person name="Jia N."/>
            <person name="Wang J."/>
            <person name="Shi W."/>
            <person name="Du L."/>
            <person name="Sun Y."/>
            <person name="Zhan W."/>
            <person name="Jiang J."/>
            <person name="Wang Q."/>
            <person name="Zhang B."/>
            <person name="Ji P."/>
            <person name="Sakyi L.B."/>
            <person name="Cui X."/>
            <person name="Yuan T."/>
            <person name="Jiang B."/>
            <person name="Yang W."/>
            <person name="Lam T.T.-Y."/>
            <person name="Chang Q."/>
            <person name="Ding S."/>
            <person name="Wang X."/>
            <person name="Zhu J."/>
            <person name="Ruan X."/>
            <person name="Zhao L."/>
            <person name="Wei J."/>
            <person name="Que T."/>
            <person name="Du C."/>
            <person name="Cheng J."/>
            <person name="Dai P."/>
            <person name="Han X."/>
            <person name="Huang E."/>
            <person name="Gao Y."/>
            <person name="Liu J."/>
            <person name="Shao H."/>
            <person name="Ye R."/>
            <person name="Li L."/>
            <person name="Wei W."/>
            <person name="Wang X."/>
            <person name="Wang C."/>
            <person name="Huo Q."/>
            <person name="Li W."/>
            <person name="Guo W."/>
            <person name="Chen H."/>
            <person name="Chen S."/>
            <person name="Zhou L."/>
            <person name="Zhou L."/>
            <person name="Ni X."/>
            <person name="Tian J."/>
            <person name="Zhou Y."/>
            <person name="Sheng Y."/>
            <person name="Liu T."/>
            <person name="Pan Y."/>
            <person name="Xia L."/>
            <person name="Li J."/>
            <person name="Zhao F."/>
            <person name="Cao W."/>
        </authorList>
    </citation>
    <scope>NUCLEOTIDE SEQUENCE</scope>
    <source>
        <strain evidence="1">Rsan-2018</strain>
        <tissue evidence="1">Larvae</tissue>
    </source>
</reference>
<dbReference type="Proteomes" id="UP000821837">
    <property type="component" value="Chromosome 11"/>
</dbReference>
<comment type="caution">
    <text evidence="1">The sequence shown here is derived from an EMBL/GenBank/DDBJ whole genome shotgun (WGS) entry which is preliminary data.</text>
</comment>
<dbReference type="SUPFAM" id="SSF52047">
    <property type="entry name" value="RNI-like"/>
    <property type="match status" value="2"/>
</dbReference>
<evidence type="ECO:0000313" key="2">
    <source>
        <dbReference type="Proteomes" id="UP000821837"/>
    </source>
</evidence>
<keyword evidence="2" id="KW-1185">Reference proteome</keyword>
<protein>
    <submittedName>
        <fullName evidence="1">Uncharacterized protein</fullName>
    </submittedName>
</protein>